<evidence type="ECO:0000256" key="2">
    <source>
        <dbReference type="ARBA" id="ARBA00039140"/>
    </source>
</evidence>
<dbReference type="InterPro" id="IPR000673">
    <property type="entry name" value="Sig_transdc_resp-reg_Me-estase"/>
</dbReference>
<dbReference type="SUPFAM" id="SSF52172">
    <property type="entry name" value="CheY-like"/>
    <property type="match status" value="1"/>
</dbReference>
<sequence>MPAEFRDITVFIIDPRVLIRQMLSRVMREETDVSSLIALENKQNDETLIEIENHNPDLILLGIESIQSKEFWLLKSIINMYPGIPVVLLTTLTPQGARAALTGLKLGAVEYLTVPDTSQGVVFAGRHFRKRLTPLIKALPNLNMRANLGNQIVISQTSSVATQKKLKQKEDIELVVIGGCLGGVQTLYDVISRMSEISVPVMILQHMPKIYTRELAADLDEITPLNVREAEENSILLPGQVYVAPGGYHTVLKSNWRRNMINIHRGPREIKYRPSIDVLLRSAVNVYQNRVMGVFLSGGGKDGVDGAKEVLEAGGEILVQSKKSARLWDLPGSIQSLHVSINQYHSHQLGEEIISRLKDRMSTATHSKMVN</sequence>
<dbReference type="InterPro" id="IPR035909">
    <property type="entry name" value="CheB_C"/>
</dbReference>
<comment type="catalytic activity">
    <reaction evidence="3">
        <text>[protein]-L-glutamate 5-O-methyl ester + H2O = L-glutamyl-[protein] + methanol + H(+)</text>
        <dbReference type="Rhea" id="RHEA:23236"/>
        <dbReference type="Rhea" id="RHEA-COMP:10208"/>
        <dbReference type="Rhea" id="RHEA-COMP:10311"/>
        <dbReference type="ChEBI" id="CHEBI:15377"/>
        <dbReference type="ChEBI" id="CHEBI:15378"/>
        <dbReference type="ChEBI" id="CHEBI:17790"/>
        <dbReference type="ChEBI" id="CHEBI:29973"/>
        <dbReference type="ChEBI" id="CHEBI:82795"/>
        <dbReference type="EC" id="3.1.1.61"/>
    </reaction>
</comment>
<evidence type="ECO:0000256" key="1">
    <source>
        <dbReference type="ARBA" id="ARBA00022801"/>
    </source>
</evidence>
<dbReference type="Gene3D" id="3.40.50.2300">
    <property type="match status" value="1"/>
</dbReference>
<dbReference type="InterPro" id="IPR001789">
    <property type="entry name" value="Sig_transdc_resp-reg_receiver"/>
</dbReference>
<dbReference type="SUPFAM" id="SSF52738">
    <property type="entry name" value="Methylesterase CheB, C-terminal domain"/>
    <property type="match status" value="1"/>
</dbReference>
<dbReference type="InterPro" id="IPR008248">
    <property type="entry name" value="CheB-like"/>
</dbReference>
<comment type="caution">
    <text evidence="4">Lacks conserved residue(s) required for the propagation of feature annotation.</text>
</comment>
<feature type="domain" description="Response regulatory" evidence="5">
    <location>
        <begin position="9"/>
        <end position="129"/>
    </location>
</feature>
<dbReference type="PROSITE" id="PS50110">
    <property type="entry name" value="RESPONSE_REGULATORY"/>
    <property type="match status" value="1"/>
</dbReference>
<evidence type="ECO:0000313" key="7">
    <source>
        <dbReference type="EMBL" id="MCG2587367.1"/>
    </source>
</evidence>
<dbReference type="PROSITE" id="PS50122">
    <property type="entry name" value="CHEB"/>
    <property type="match status" value="1"/>
</dbReference>
<gene>
    <name evidence="7" type="ORF">L6773_02235</name>
</gene>
<keyword evidence="8" id="KW-1185">Reference proteome</keyword>
<proteinExistence type="predicted"/>
<comment type="caution">
    <text evidence="7">The sequence shown here is derived from an EMBL/GenBank/DDBJ whole genome shotgun (WGS) entry which is preliminary data.</text>
</comment>
<keyword evidence="1" id="KW-0378">Hydrolase</keyword>
<dbReference type="PANTHER" id="PTHR42872:SF3">
    <property type="entry name" value="PROTEIN-GLUTAMATE METHYLESTERASE_PROTEIN-GLUTAMINE GLUTAMINASE 1"/>
    <property type="match status" value="1"/>
</dbReference>
<evidence type="ECO:0000256" key="4">
    <source>
        <dbReference type="PROSITE-ProRule" id="PRU00169"/>
    </source>
</evidence>
<dbReference type="CDD" id="cd16432">
    <property type="entry name" value="CheB_Rec"/>
    <property type="match status" value="1"/>
</dbReference>
<evidence type="ECO:0000313" key="8">
    <source>
        <dbReference type="Proteomes" id="UP001165366"/>
    </source>
</evidence>
<organism evidence="7 8">
    <name type="scientific">Rhodohalobacter sulfatireducens</name>
    <dbReference type="NCBI Taxonomy" id="2911366"/>
    <lineage>
        <taxon>Bacteria</taxon>
        <taxon>Pseudomonadati</taxon>
        <taxon>Balneolota</taxon>
        <taxon>Balneolia</taxon>
        <taxon>Balneolales</taxon>
        <taxon>Balneolaceae</taxon>
        <taxon>Rhodohalobacter</taxon>
    </lineage>
</organism>
<dbReference type="PIRSF" id="PIRSF000876">
    <property type="entry name" value="RR_chemtxs_CheB"/>
    <property type="match status" value="1"/>
</dbReference>
<protein>
    <recommendedName>
        <fullName evidence="2">protein-glutamate methylesterase</fullName>
        <ecNumber evidence="2">3.1.1.61</ecNumber>
    </recommendedName>
</protein>
<feature type="domain" description="CheB-type methylesterase" evidence="6">
    <location>
        <begin position="168"/>
        <end position="360"/>
    </location>
</feature>
<name>A0ABS9K944_9BACT</name>
<dbReference type="PANTHER" id="PTHR42872">
    <property type="entry name" value="PROTEIN-GLUTAMATE METHYLESTERASE/PROTEIN-GLUTAMINE GLUTAMINASE"/>
    <property type="match status" value="1"/>
</dbReference>
<dbReference type="RefSeq" id="WP_237852204.1">
    <property type="nucleotide sequence ID" value="NZ_JAKLWS010000001.1"/>
</dbReference>
<reference evidence="7" key="2">
    <citation type="submission" date="2024-05" db="EMBL/GenBank/DDBJ databases">
        <title>Rhodohalobacter halophilus gen. nov., sp. nov., a moderately halophilic member of the family Balneolaceae.</title>
        <authorList>
            <person name="Xia J."/>
        </authorList>
    </citation>
    <scope>NUCLEOTIDE SEQUENCE</scope>
    <source>
        <strain evidence="7">WB101</strain>
    </source>
</reference>
<evidence type="ECO:0000256" key="3">
    <source>
        <dbReference type="ARBA" id="ARBA00048267"/>
    </source>
</evidence>
<evidence type="ECO:0000259" key="6">
    <source>
        <dbReference type="PROSITE" id="PS50122"/>
    </source>
</evidence>
<dbReference type="InterPro" id="IPR011006">
    <property type="entry name" value="CheY-like_superfamily"/>
</dbReference>
<evidence type="ECO:0000259" key="5">
    <source>
        <dbReference type="PROSITE" id="PS50110"/>
    </source>
</evidence>
<dbReference type="EMBL" id="JAKLWS010000001">
    <property type="protein sequence ID" value="MCG2587367.1"/>
    <property type="molecule type" value="Genomic_DNA"/>
</dbReference>
<dbReference type="EC" id="3.1.1.61" evidence="2"/>
<dbReference type="Proteomes" id="UP001165366">
    <property type="component" value="Unassembled WGS sequence"/>
</dbReference>
<dbReference type="Pfam" id="PF01339">
    <property type="entry name" value="CheB_methylest"/>
    <property type="match status" value="1"/>
</dbReference>
<dbReference type="Gene3D" id="3.40.50.180">
    <property type="entry name" value="Methylesterase CheB, C-terminal domain"/>
    <property type="match status" value="1"/>
</dbReference>
<reference evidence="7" key="1">
    <citation type="submission" date="2022-01" db="EMBL/GenBank/DDBJ databases">
        <authorList>
            <person name="Wang Y."/>
        </authorList>
    </citation>
    <scope>NUCLEOTIDE SEQUENCE</scope>
    <source>
        <strain evidence="7">WB101</strain>
    </source>
</reference>
<accession>A0ABS9K944</accession>